<protein>
    <submittedName>
        <fullName evidence="1">Uncharacterized protein</fullName>
    </submittedName>
</protein>
<reference evidence="2" key="1">
    <citation type="journal article" date="2019" name="Int. J. Syst. Evol. Microbiol.">
        <title>The Global Catalogue of Microorganisms (GCM) 10K type strain sequencing project: providing services to taxonomists for standard genome sequencing and annotation.</title>
        <authorList>
            <consortium name="The Broad Institute Genomics Platform"/>
            <consortium name="The Broad Institute Genome Sequencing Center for Infectious Disease"/>
            <person name="Wu L."/>
            <person name="Ma J."/>
        </authorList>
    </citation>
    <scope>NUCLEOTIDE SEQUENCE [LARGE SCALE GENOMIC DNA]</scope>
    <source>
        <strain evidence="2">CGMCC 4.1469</strain>
    </source>
</reference>
<name>A0ABW0KL31_9BACT</name>
<comment type="caution">
    <text evidence="1">The sequence shown here is derived from an EMBL/GenBank/DDBJ whole genome shotgun (WGS) entry which is preliminary data.</text>
</comment>
<proteinExistence type="predicted"/>
<dbReference type="RefSeq" id="WP_377162219.1">
    <property type="nucleotide sequence ID" value="NZ_JBHSMQ010000001.1"/>
</dbReference>
<keyword evidence="2" id="KW-1185">Reference proteome</keyword>
<gene>
    <name evidence="1" type="ORF">ACFQDI_00335</name>
</gene>
<dbReference type="Proteomes" id="UP001596052">
    <property type="component" value="Unassembled WGS sequence"/>
</dbReference>
<evidence type="ECO:0000313" key="2">
    <source>
        <dbReference type="Proteomes" id="UP001596052"/>
    </source>
</evidence>
<accession>A0ABW0KL31</accession>
<evidence type="ECO:0000313" key="1">
    <source>
        <dbReference type="EMBL" id="MFC5453286.1"/>
    </source>
</evidence>
<dbReference type="EMBL" id="JBHSMQ010000001">
    <property type="protein sequence ID" value="MFC5453286.1"/>
    <property type="molecule type" value="Genomic_DNA"/>
</dbReference>
<sequence length="50" mass="5756">MQKNRELRYPTVLNLAEDVQHYLRNEPVSAGPPGITYQLKKNGWSETALQ</sequence>
<organism evidence="1 2">
    <name type="scientific">Prosthecobacter fluviatilis</name>
    <dbReference type="NCBI Taxonomy" id="445931"/>
    <lineage>
        <taxon>Bacteria</taxon>
        <taxon>Pseudomonadati</taxon>
        <taxon>Verrucomicrobiota</taxon>
        <taxon>Verrucomicrobiia</taxon>
        <taxon>Verrucomicrobiales</taxon>
        <taxon>Verrucomicrobiaceae</taxon>
        <taxon>Prosthecobacter</taxon>
    </lineage>
</organism>